<reference evidence="2" key="1">
    <citation type="submission" date="2019-03" db="EMBL/GenBank/DDBJ databases">
        <title>Single cell metagenomics reveals metabolic interactions within the superorganism composed of flagellate Streblomastix strix and complex community of Bacteroidetes bacteria on its surface.</title>
        <authorList>
            <person name="Treitli S.C."/>
            <person name="Kolisko M."/>
            <person name="Husnik F."/>
            <person name="Keeling P."/>
            <person name="Hampl V."/>
        </authorList>
    </citation>
    <scope>NUCLEOTIDE SEQUENCE</scope>
    <source>
        <strain evidence="2">STM</strain>
    </source>
</reference>
<comment type="caution">
    <text evidence="2">The sequence shown here is derived from an EMBL/GenBank/DDBJ whole genome shotgun (WGS) entry which is preliminary data.</text>
</comment>
<dbReference type="AlphaFoldDB" id="A0A5J4SJZ9"/>
<keyword evidence="2" id="KW-0472">Membrane</keyword>
<gene>
    <name evidence="2" type="ORF">EZS27_006913</name>
    <name evidence="1" type="ORF">EZS27_018438</name>
</gene>
<dbReference type="EMBL" id="SNRY01001152">
    <property type="protein sequence ID" value="KAA6333125.1"/>
    <property type="molecule type" value="Genomic_DNA"/>
</dbReference>
<evidence type="ECO:0000313" key="2">
    <source>
        <dbReference type="EMBL" id="KAA6345555.1"/>
    </source>
</evidence>
<feature type="non-terminal residue" evidence="2">
    <location>
        <position position="21"/>
    </location>
</feature>
<keyword evidence="2" id="KW-0449">Lipoprotein</keyword>
<evidence type="ECO:0000313" key="1">
    <source>
        <dbReference type="EMBL" id="KAA6333125.1"/>
    </source>
</evidence>
<name>A0A5J4SJZ9_9ZZZZ</name>
<sequence length="21" mass="2573">MNLSFYIAKRYLFSKKKHNAI</sequence>
<accession>A0A5J4SJZ9</accession>
<dbReference type="EMBL" id="SNRY01000166">
    <property type="protein sequence ID" value="KAA6345555.1"/>
    <property type="molecule type" value="Genomic_DNA"/>
</dbReference>
<keyword evidence="2" id="KW-0812">Transmembrane</keyword>
<organism evidence="2">
    <name type="scientific">termite gut metagenome</name>
    <dbReference type="NCBI Taxonomy" id="433724"/>
    <lineage>
        <taxon>unclassified sequences</taxon>
        <taxon>metagenomes</taxon>
        <taxon>organismal metagenomes</taxon>
    </lineage>
</organism>
<proteinExistence type="predicted"/>
<protein>
    <submittedName>
        <fullName evidence="2">Lipoprotein-releasing system transmembrane protein LolE</fullName>
    </submittedName>
</protein>